<dbReference type="SUPFAM" id="SSF51445">
    <property type="entry name" value="(Trans)glycosidases"/>
    <property type="match status" value="1"/>
</dbReference>
<feature type="signal peptide" evidence="5">
    <location>
        <begin position="1"/>
        <end position="18"/>
    </location>
</feature>
<organism evidence="8 9">
    <name type="scientific">Clostridium manihotivorum</name>
    <dbReference type="NCBI Taxonomy" id="2320868"/>
    <lineage>
        <taxon>Bacteria</taxon>
        <taxon>Bacillati</taxon>
        <taxon>Bacillota</taxon>
        <taxon>Clostridia</taxon>
        <taxon>Eubacteriales</taxon>
        <taxon>Clostridiaceae</taxon>
        <taxon>Clostridium</taxon>
    </lineage>
</organism>
<keyword evidence="5" id="KW-0732">Signal</keyword>
<evidence type="ECO:0000259" key="6">
    <source>
        <dbReference type="PROSITE" id="PS51175"/>
    </source>
</evidence>
<dbReference type="InterPro" id="IPR017853">
    <property type="entry name" value="GH"/>
</dbReference>
<feature type="domain" description="CBM6" evidence="6">
    <location>
        <begin position="37"/>
        <end position="165"/>
    </location>
</feature>
<dbReference type="PANTHER" id="PTHR40079:SF4">
    <property type="entry name" value="GH26 DOMAIN-CONTAINING PROTEIN-RELATED"/>
    <property type="match status" value="1"/>
</dbReference>
<dbReference type="InterPro" id="IPR008979">
    <property type="entry name" value="Galactose-bd-like_sf"/>
</dbReference>
<evidence type="ECO:0000259" key="7">
    <source>
        <dbReference type="PROSITE" id="PS51764"/>
    </source>
</evidence>
<dbReference type="GO" id="GO:0016985">
    <property type="term" value="F:mannan endo-1,4-beta-mannosidase activity"/>
    <property type="evidence" value="ECO:0007669"/>
    <property type="project" value="InterPro"/>
</dbReference>
<evidence type="ECO:0000256" key="2">
    <source>
        <dbReference type="ARBA" id="ARBA00022801"/>
    </source>
</evidence>
<reference evidence="8 9" key="1">
    <citation type="submission" date="2018-01" db="EMBL/GenBank/DDBJ databases">
        <title>Genome Sequencing and Assembly of Anaerobacter polyendosporus strain CT4.</title>
        <authorList>
            <person name="Tachaapaikoon C."/>
            <person name="Sutheeworapong S."/>
            <person name="Jenjaroenpun P."/>
            <person name="Wongsurawat T."/>
            <person name="Nookeaw I."/>
            <person name="Cheawchanlertfa P."/>
            <person name="Kosugi A."/>
            <person name="Cheevadhanarak S."/>
            <person name="Ratanakhanokchai K."/>
        </authorList>
    </citation>
    <scope>NUCLEOTIDE SEQUENCE [LARGE SCALE GENOMIC DNA]</scope>
    <source>
        <strain evidence="8 9">CT4</strain>
    </source>
</reference>
<comment type="similarity">
    <text evidence="1 4">Belongs to the glycosyl hydrolase 26 family.</text>
</comment>
<evidence type="ECO:0000256" key="4">
    <source>
        <dbReference type="PROSITE-ProRule" id="PRU01100"/>
    </source>
</evidence>
<dbReference type="PRINTS" id="PR00739">
    <property type="entry name" value="GLHYDRLASE26"/>
</dbReference>
<dbReference type="SUPFAM" id="SSF49785">
    <property type="entry name" value="Galactose-binding domain-like"/>
    <property type="match status" value="1"/>
</dbReference>
<feature type="domain" description="GH26" evidence="7">
    <location>
        <begin position="185"/>
        <end position="505"/>
    </location>
</feature>
<evidence type="ECO:0000256" key="5">
    <source>
        <dbReference type="SAM" id="SignalP"/>
    </source>
</evidence>
<evidence type="ECO:0000313" key="8">
    <source>
        <dbReference type="EMBL" id="QAA34885.1"/>
    </source>
</evidence>
<keyword evidence="2 4" id="KW-0378">Hydrolase</keyword>
<dbReference type="Gene3D" id="2.60.120.260">
    <property type="entry name" value="Galactose-binding domain-like"/>
    <property type="match status" value="1"/>
</dbReference>
<sequence length="543" mass="60869">MNKTLRKVLSLMTTIAIAGTFLTNKPISVKAATSLPVKMEAETCTLSNGATVTDNVYGTKYPGYSGSGFVWVPNSGTITLNVTVPKNGMYELSTRCWMYLGNKGDTRLQVLSINGVSQGNFYIPNKGGWADYSFGYFYLEAGQAKIEIGTSGSWGFVLYDTVTFDNAKMPALKIDPTPSDVNATSETKALKNYLTSVYGNHVLSGQQEIYGGGNNGNTELEFNYIHDKTGKYPAIRGFDMMNYNPLYGWEDGTTNRIIQWVKQRGGIATSSWHINIPSDFTSYKLGDKLDWSKCTYKPTSSFKAANCLDKSTKEYAYLMLAIDDLAKQLRVLQDAKVPLLFRPFHEAEGNNNTDGSGAWFWWGSSGSEVYKQLWQLLYTTLTEKYGIHNLIWEVNLYTYANSAQWYPGDNYVDIVGYDKYEGSPYTWKTSAATTAFLTLVNDTTDKKMVAMTENDVIPDIQNIVNQGAWWLYFCPWYGDFITSSTYNNPTLLNTIYNSPYVLTLDELPTNLYGTTTTKLTYGNVNNFSKTSSLDSYLLSTNRR</sequence>
<dbReference type="AlphaFoldDB" id="A0A3R5U8M7"/>
<evidence type="ECO:0000256" key="1">
    <source>
        <dbReference type="ARBA" id="ARBA00007754"/>
    </source>
</evidence>
<dbReference type="InterPro" id="IPR022790">
    <property type="entry name" value="GH26_dom"/>
</dbReference>
<feature type="active site" description="Proton donor" evidence="4">
    <location>
        <position position="346"/>
    </location>
</feature>
<evidence type="ECO:0000313" key="9">
    <source>
        <dbReference type="Proteomes" id="UP000286268"/>
    </source>
</evidence>
<dbReference type="GO" id="GO:0030246">
    <property type="term" value="F:carbohydrate binding"/>
    <property type="evidence" value="ECO:0007669"/>
    <property type="project" value="InterPro"/>
</dbReference>
<dbReference type="Proteomes" id="UP000286268">
    <property type="component" value="Chromosome"/>
</dbReference>
<keyword evidence="9" id="KW-1185">Reference proteome</keyword>
<feature type="active site" description="Nucleophile" evidence="4">
    <location>
        <position position="453"/>
    </location>
</feature>
<dbReference type="KEGG" id="cmah:C1I91_26405"/>
<evidence type="ECO:0000256" key="3">
    <source>
        <dbReference type="ARBA" id="ARBA00023295"/>
    </source>
</evidence>
<dbReference type="OrthoDB" id="9802773at2"/>
<protein>
    <submittedName>
        <fullName evidence="8">Glycoside hydrolase</fullName>
    </submittedName>
</protein>
<keyword evidence="3 4" id="KW-0326">Glycosidase</keyword>
<dbReference type="Pfam" id="PF02156">
    <property type="entry name" value="Glyco_hydro_26"/>
    <property type="match status" value="1"/>
</dbReference>
<dbReference type="RefSeq" id="WP_128215597.1">
    <property type="nucleotide sequence ID" value="NZ_CP025746.1"/>
</dbReference>
<dbReference type="Gene3D" id="3.20.20.80">
    <property type="entry name" value="Glycosidases"/>
    <property type="match status" value="1"/>
</dbReference>
<feature type="chain" id="PRO_5038465145" evidence="5">
    <location>
        <begin position="19"/>
        <end position="543"/>
    </location>
</feature>
<dbReference type="InterPro" id="IPR000805">
    <property type="entry name" value="Glyco_hydro_26"/>
</dbReference>
<dbReference type="PROSITE" id="PS51764">
    <property type="entry name" value="GH26"/>
    <property type="match status" value="1"/>
</dbReference>
<dbReference type="PANTHER" id="PTHR40079">
    <property type="entry name" value="MANNAN ENDO-1,4-BETA-MANNOSIDASE E-RELATED"/>
    <property type="match status" value="1"/>
</dbReference>
<gene>
    <name evidence="8" type="ORF">C1I91_26405</name>
</gene>
<dbReference type="PROSITE" id="PS51175">
    <property type="entry name" value="CBM6"/>
    <property type="match status" value="1"/>
</dbReference>
<name>A0A3R5U8M7_9CLOT</name>
<accession>A0A3R5U8M7</accession>
<dbReference type="InterPro" id="IPR005084">
    <property type="entry name" value="CBM6"/>
</dbReference>
<proteinExistence type="inferred from homology"/>
<dbReference type="GO" id="GO:0006080">
    <property type="term" value="P:substituted mannan metabolic process"/>
    <property type="evidence" value="ECO:0007669"/>
    <property type="project" value="InterPro"/>
</dbReference>
<dbReference type="EMBL" id="CP025746">
    <property type="protein sequence ID" value="QAA34885.1"/>
    <property type="molecule type" value="Genomic_DNA"/>
</dbReference>